<protein>
    <submittedName>
        <fullName evidence="1">YqjF family protein</fullName>
    </submittedName>
</protein>
<reference evidence="2" key="1">
    <citation type="journal article" date="2019" name="Int. J. Syst. Evol. Microbiol.">
        <title>The Global Catalogue of Microorganisms (GCM) 10K type strain sequencing project: providing services to taxonomists for standard genome sequencing and annotation.</title>
        <authorList>
            <consortium name="The Broad Institute Genomics Platform"/>
            <consortium name="The Broad Institute Genome Sequencing Center for Infectious Disease"/>
            <person name="Wu L."/>
            <person name="Ma J."/>
        </authorList>
    </citation>
    <scope>NUCLEOTIDE SEQUENCE [LARGE SCALE GENOMIC DNA]</scope>
    <source>
        <strain evidence="2">CGMCC 1.16026</strain>
    </source>
</reference>
<dbReference type="SUPFAM" id="SSF160104">
    <property type="entry name" value="Acetoacetate decarboxylase-like"/>
    <property type="match status" value="1"/>
</dbReference>
<keyword evidence="2" id="KW-1185">Reference proteome</keyword>
<dbReference type="Proteomes" id="UP001596391">
    <property type="component" value="Unassembled WGS sequence"/>
</dbReference>
<gene>
    <name evidence="1" type="ORF">ACFQBQ_09645</name>
</gene>
<proteinExistence type="predicted"/>
<dbReference type="PANTHER" id="PTHR39186">
    <property type="entry name" value="DUF2071 FAMILY PROTEIN"/>
    <property type="match status" value="1"/>
</dbReference>
<dbReference type="EMBL" id="JBHSWI010000001">
    <property type="protein sequence ID" value="MFC6645837.1"/>
    <property type="molecule type" value="Genomic_DNA"/>
</dbReference>
<evidence type="ECO:0000313" key="2">
    <source>
        <dbReference type="Proteomes" id="UP001596391"/>
    </source>
</evidence>
<dbReference type="RefSeq" id="WP_263369551.1">
    <property type="nucleotide sequence ID" value="NZ_JAGSYD010000001.1"/>
</dbReference>
<dbReference type="InterPro" id="IPR023375">
    <property type="entry name" value="ADC_dom_sf"/>
</dbReference>
<sequence length="245" mass="28211">MSTFLTADWRKLIMAQYEVAPERLAPYMPAGVELDLFEGKCYVSLVGFLFDHVRLKGLPIPGHTSFEEINLRFYVRRPNAPDGQSRRGVVFIREFVPRSAITWIARAFYGEPYSTMPTQHHIRGNEHTLFVEYGWKHHGMWQSVGVEAELRAREIPPGTIEEFITEHYWGYTRRKDGTTWEYAVHHPRWQVYPIKRFDISADFGELYGSVMAGIDPKQPAHVLLAEGSHITVDSHAPDRIVTPTA</sequence>
<accession>A0ABW1Z8Q4</accession>
<dbReference type="InterPro" id="IPR018644">
    <property type="entry name" value="DUF2071"/>
</dbReference>
<dbReference type="PANTHER" id="PTHR39186:SF1">
    <property type="entry name" value="DUF2071 DOMAIN-CONTAINING PROTEIN"/>
    <property type="match status" value="1"/>
</dbReference>
<comment type="caution">
    <text evidence="1">The sequence shown here is derived from an EMBL/GenBank/DDBJ whole genome shotgun (WGS) entry which is preliminary data.</text>
</comment>
<name>A0ABW1Z8Q4_9BACT</name>
<organism evidence="1 2">
    <name type="scientific">Granulicella cerasi</name>
    <dbReference type="NCBI Taxonomy" id="741063"/>
    <lineage>
        <taxon>Bacteria</taxon>
        <taxon>Pseudomonadati</taxon>
        <taxon>Acidobacteriota</taxon>
        <taxon>Terriglobia</taxon>
        <taxon>Terriglobales</taxon>
        <taxon>Acidobacteriaceae</taxon>
        <taxon>Granulicella</taxon>
    </lineage>
</organism>
<dbReference type="Pfam" id="PF09844">
    <property type="entry name" value="DUF2071"/>
    <property type="match status" value="1"/>
</dbReference>
<evidence type="ECO:0000313" key="1">
    <source>
        <dbReference type="EMBL" id="MFC6645837.1"/>
    </source>
</evidence>